<dbReference type="RefSeq" id="WP_142904301.1">
    <property type="nucleotide sequence ID" value="NZ_ML660092.1"/>
</dbReference>
<dbReference type="EMBL" id="VHSG01000010">
    <property type="protein sequence ID" value="TQV80202.1"/>
    <property type="molecule type" value="Genomic_DNA"/>
</dbReference>
<evidence type="ECO:0000256" key="1">
    <source>
        <dbReference type="ARBA" id="ARBA00006738"/>
    </source>
</evidence>
<dbReference type="Pfam" id="PF02021">
    <property type="entry name" value="UPF0102"/>
    <property type="match status" value="1"/>
</dbReference>
<dbReference type="NCBIfam" id="TIGR00252">
    <property type="entry name" value="YraN family protein"/>
    <property type="match status" value="1"/>
</dbReference>
<dbReference type="AlphaFoldDB" id="A0A545TSK9"/>
<dbReference type="OrthoDB" id="9794876at2"/>
<gene>
    <name evidence="4" type="ORF">FKG94_11095</name>
</gene>
<dbReference type="Proteomes" id="UP000319732">
    <property type="component" value="Unassembled WGS sequence"/>
</dbReference>
<dbReference type="CDD" id="cd20736">
    <property type="entry name" value="PoNe_Nuclease"/>
    <property type="match status" value="1"/>
</dbReference>
<keyword evidence="5" id="KW-1185">Reference proteome</keyword>
<name>A0A545TSK9_9GAMM</name>
<dbReference type="InterPro" id="IPR003509">
    <property type="entry name" value="UPF0102_YraN-like"/>
</dbReference>
<comment type="similarity">
    <text evidence="1 2">Belongs to the UPF0102 family.</text>
</comment>
<evidence type="ECO:0000313" key="5">
    <source>
        <dbReference type="Proteomes" id="UP000319732"/>
    </source>
</evidence>
<dbReference type="InterPro" id="IPR011335">
    <property type="entry name" value="Restrct_endonuc-II-like"/>
</dbReference>
<reference evidence="4 5" key="1">
    <citation type="submission" date="2019-06" db="EMBL/GenBank/DDBJ databases">
        <title>Whole genome sequence for Cellvibrionaceae sp. R142.</title>
        <authorList>
            <person name="Wang G."/>
        </authorList>
    </citation>
    <scope>NUCLEOTIDE SEQUENCE [LARGE SCALE GENOMIC DNA]</scope>
    <source>
        <strain evidence="4 5">R142</strain>
    </source>
</reference>
<organism evidence="4 5">
    <name type="scientific">Exilibacterium tricleocarpae</name>
    <dbReference type="NCBI Taxonomy" id="2591008"/>
    <lineage>
        <taxon>Bacteria</taxon>
        <taxon>Pseudomonadati</taxon>
        <taxon>Pseudomonadota</taxon>
        <taxon>Gammaproteobacteria</taxon>
        <taxon>Cellvibrionales</taxon>
        <taxon>Cellvibrionaceae</taxon>
        <taxon>Exilibacterium</taxon>
    </lineage>
</organism>
<sequence>MSTKRDKATAGMRGDRAEQRAQAYLISQGLQPVTRNYRCKAGEIDLIMRDGEVLVFVEVRLRSASRFGAAAATVTAKKQQKIIRTAAFFLQAHRLTETTRCRFDVIAFDVVDSAGSHADQAAPDNTTCDRDPMPKAEAGIADSEETHWFRDAFSAYN</sequence>
<protein>
    <recommendedName>
        <fullName evidence="2">UPF0102 protein FKG94_11095</fullName>
    </recommendedName>
</protein>
<accession>A0A545TSK9</accession>
<evidence type="ECO:0000313" key="4">
    <source>
        <dbReference type="EMBL" id="TQV80202.1"/>
    </source>
</evidence>
<comment type="caution">
    <text evidence="4">The sequence shown here is derived from an EMBL/GenBank/DDBJ whole genome shotgun (WGS) entry which is preliminary data.</text>
</comment>
<dbReference type="GO" id="GO:0003676">
    <property type="term" value="F:nucleic acid binding"/>
    <property type="evidence" value="ECO:0007669"/>
    <property type="project" value="InterPro"/>
</dbReference>
<proteinExistence type="inferred from homology"/>
<dbReference type="HAMAP" id="MF_00048">
    <property type="entry name" value="UPF0102"/>
    <property type="match status" value="1"/>
</dbReference>
<dbReference type="Gene3D" id="3.40.1350.10">
    <property type="match status" value="1"/>
</dbReference>
<dbReference type="InterPro" id="IPR011856">
    <property type="entry name" value="tRNA_endonuc-like_dom_sf"/>
</dbReference>
<dbReference type="SUPFAM" id="SSF52980">
    <property type="entry name" value="Restriction endonuclease-like"/>
    <property type="match status" value="1"/>
</dbReference>
<dbReference type="PANTHER" id="PTHR34039">
    <property type="entry name" value="UPF0102 PROTEIN YRAN"/>
    <property type="match status" value="1"/>
</dbReference>
<evidence type="ECO:0000256" key="2">
    <source>
        <dbReference type="HAMAP-Rule" id="MF_00048"/>
    </source>
</evidence>
<evidence type="ECO:0000256" key="3">
    <source>
        <dbReference type="SAM" id="MobiDB-lite"/>
    </source>
</evidence>
<feature type="region of interest" description="Disordered" evidence="3">
    <location>
        <begin position="116"/>
        <end position="141"/>
    </location>
</feature>
<dbReference type="NCBIfam" id="NF009150">
    <property type="entry name" value="PRK12497.1-3"/>
    <property type="match status" value="1"/>
</dbReference>
<dbReference type="PANTHER" id="PTHR34039:SF1">
    <property type="entry name" value="UPF0102 PROTEIN YRAN"/>
    <property type="match status" value="1"/>
</dbReference>